<sequence length="308" mass="34069">MHAQKSRSEAAKPGKIGVDGVRQAWIQPFRPLVLVFSAAMLLFAFVVITFTVEGSGRSDTPTTVAFTAGGAMLVCGSLYGVQEAGFRKIGRPRRLRRQHAPEHGYGVRVPTTRVLIPLAVSLLIGCAVYSGVASLSWFLGAEESLLPSGRSTESGAAFMTVCSIGSVIGALLLLIIRIDTVVTIYHDGVERYSLRQFPFFTRRYRIFLAWHEIERIDAGSLAHQPVIELHTASPLQARQQTPHDTEHKITLLAHVLVTEPNTLLALLKRLHENPDDRKLVSEPNAAELLRPPPIRERFRSARTRKAKK</sequence>
<feature type="transmembrane region" description="Helical" evidence="2">
    <location>
        <begin position="114"/>
        <end position="137"/>
    </location>
</feature>
<reference evidence="3 4" key="1">
    <citation type="submission" date="2023-07" db="EMBL/GenBank/DDBJ databases">
        <authorList>
            <person name="Girao M."/>
            <person name="Carvalho M.F."/>
        </authorList>
    </citation>
    <scope>NUCLEOTIDE SEQUENCE [LARGE SCALE GENOMIC DNA]</scope>
    <source>
        <strain evidence="3 4">YIM65754</strain>
    </source>
</reference>
<feature type="transmembrane region" description="Helical" evidence="2">
    <location>
        <begin position="64"/>
        <end position="86"/>
    </location>
</feature>
<feature type="region of interest" description="Disordered" evidence="1">
    <location>
        <begin position="278"/>
        <end position="308"/>
    </location>
</feature>
<name>A0ABU7L7B7_9NOCA</name>
<evidence type="ECO:0000313" key="3">
    <source>
        <dbReference type="EMBL" id="MEE2056802.1"/>
    </source>
</evidence>
<dbReference type="EMBL" id="JAUTXY010000002">
    <property type="protein sequence ID" value="MEE2056802.1"/>
    <property type="molecule type" value="Genomic_DNA"/>
</dbReference>
<evidence type="ECO:0000256" key="2">
    <source>
        <dbReference type="SAM" id="Phobius"/>
    </source>
</evidence>
<gene>
    <name evidence="3" type="ORF">Q7514_04595</name>
</gene>
<keyword evidence="2" id="KW-0472">Membrane</keyword>
<feature type="transmembrane region" description="Helical" evidence="2">
    <location>
        <begin position="32"/>
        <end position="52"/>
    </location>
</feature>
<evidence type="ECO:0000256" key="1">
    <source>
        <dbReference type="SAM" id="MobiDB-lite"/>
    </source>
</evidence>
<feature type="transmembrane region" description="Helical" evidence="2">
    <location>
        <begin position="157"/>
        <end position="176"/>
    </location>
</feature>
<accession>A0ABU7L7B7</accession>
<evidence type="ECO:0008006" key="5">
    <source>
        <dbReference type="Google" id="ProtNLM"/>
    </source>
</evidence>
<evidence type="ECO:0000313" key="4">
    <source>
        <dbReference type="Proteomes" id="UP001336020"/>
    </source>
</evidence>
<keyword evidence="2" id="KW-1133">Transmembrane helix</keyword>
<protein>
    <recommendedName>
        <fullName evidence="5">PH (Pleckstrin Homology) domain-containing protein</fullName>
    </recommendedName>
</protein>
<organism evidence="3 4">
    <name type="scientific">Rhodococcus artemisiae</name>
    <dbReference type="NCBI Taxonomy" id="714159"/>
    <lineage>
        <taxon>Bacteria</taxon>
        <taxon>Bacillati</taxon>
        <taxon>Actinomycetota</taxon>
        <taxon>Actinomycetes</taxon>
        <taxon>Mycobacteriales</taxon>
        <taxon>Nocardiaceae</taxon>
        <taxon>Rhodococcus</taxon>
    </lineage>
</organism>
<proteinExistence type="predicted"/>
<comment type="caution">
    <text evidence="3">The sequence shown here is derived from an EMBL/GenBank/DDBJ whole genome shotgun (WGS) entry which is preliminary data.</text>
</comment>
<dbReference type="RefSeq" id="WP_330132085.1">
    <property type="nucleotide sequence ID" value="NZ_JAUTXY010000002.1"/>
</dbReference>
<keyword evidence="2" id="KW-0812">Transmembrane</keyword>
<keyword evidence="4" id="KW-1185">Reference proteome</keyword>
<dbReference type="Proteomes" id="UP001336020">
    <property type="component" value="Unassembled WGS sequence"/>
</dbReference>